<feature type="compositionally biased region" description="Basic residues" evidence="2">
    <location>
        <begin position="332"/>
        <end position="341"/>
    </location>
</feature>
<dbReference type="CDD" id="cd10211">
    <property type="entry name" value="ASKHA_NBD_Arp5"/>
    <property type="match status" value="1"/>
</dbReference>
<dbReference type="Gene3D" id="3.90.640.10">
    <property type="entry name" value="Actin, Chain A, domain 4"/>
    <property type="match status" value="2"/>
</dbReference>
<dbReference type="InterPro" id="IPR004000">
    <property type="entry name" value="Actin"/>
</dbReference>
<dbReference type="PANTHER" id="PTHR11937">
    <property type="entry name" value="ACTIN"/>
    <property type="match status" value="1"/>
</dbReference>
<dbReference type="Pfam" id="PF00022">
    <property type="entry name" value="Actin"/>
    <property type="match status" value="2"/>
</dbReference>
<dbReference type="SMART" id="SM00268">
    <property type="entry name" value="ACTIN"/>
    <property type="match status" value="1"/>
</dbReference>
<evidence type="ECO:0000313" key="4">
    <source>
        <dbReference type="Proteomes" id="UP000193411"/>
    </source>
</evidence>
<dbReference type="Gene3D" id="3.30.420.40">
    <property type="match status" value="4"/>
</dbReference>
<dbReference type="Proteomes" id="UP000193411">
    <property type="component" value="Unassembled WGS sequence"/>
</dbReference>
<proteinExistence type="inferred from homology"/>
<protein>
    <submittedName>
        <fullName evidence="3">Uncharacterized protein</fullName>
    </submittedName>
</protein>
<evidence type="ECO:0000313" key="3">
    <source>
        <dbReference type="EMBL" id="ORZ33436.1"/>
    </source>
</evidence>
<dbReference type="AlphaFoldDB" id="A0A1Y2HFS6"/>
<keyword evidence="4" id="KW-1185">Reference proteome</keyword>
<dbReference type="EMBL" id="MCFL01000036">
    <property type="protein sequence ID" value="ORZ33436.1"/>
    <property type="molecule type" value="Genomic_DNA"/>
</dbReference>
<organism evidence="3 4">
    <name type="scientific">Catenaria anguillulae PL171</name>
    <dbReference type="NCBI Taxonomy" id="765915"/>
    <lineage>
        <taxon>Eukaryota</taxon>
        <taxon>Fungi</taxon>
        <taxon>Fungi incertae sedis</taxon>
        <taxon>Blastocladiomycota</taxon>
        <taxon>Blastocladiomycetes</taxon>
        <taxon>Blastocladiales</taxon>
        <taxon>Catenariaceae</taxon>
        <taxon>Catenaria</taxon>
    </lineage>
</organism>
<evidence type="ECO:0000256" key="2">
    <source>
        <dbReference type="SAM" id="MobiDB-lite"/>
    </source>
</evidence>
<name>A0A1Y2HFS6_9FUNG</name>
<dbReference type="InterPro" id="IPR043129">
    <property type="entry name" value="ATPase_NBD"/>
</dbReference>
<accession>A0A1Y2HFS6</accession>
<dbReference type="SUPFAM" id="SSF53067">
    <property type="entry name" value="Actin-like ATPase domain"/>
    <property type="match status" value="2"/>
</dbReference>
<sequence length="551" mass="60323">MTLVFDNGTGLFKAGWASDPDPSLITEPVVTKIREKHAPAPGLYVGPHAGGRIERQRTPFDDGVLVSSDLMEAVLDHAFISLNISRNGFDNVIATEPFAHPSFARGILEELLFEAYEAPAAAVGVDSLFALHHVAPDALMRGQAAAGGKRAVVVVSIGHSSTCIVPVDTSGAPMVTQAQRLGVGWHKLSSYMHHAIQLKYPEFPHYLSNRDYQDLMRKHCYVAQSYPTEALKLLHSPDSDVIVQYAIPTGHQMQITQEKVVLTPDEQVRLATDRTAFIADVVLARAKLDEKVNRQKATNAARKRAETKNRMRVMAALIDEDEDEDGGGGGKGGRRARARAKAKADNTFGDDQADWQVYSDLSKDTPDDIDDDAVASLARLDRVLAEYDPHRLHRVPSAAQHKVLYRLASGPPLARDAPDHERLQRAHQLRINIERVRVPEALFAPNVVGVDEAGIQDLVLHAVRAVMDVDEVSEVQVVCTGGGATLPGLDQRLRGELKRELPAVMGVDVVRTDEPVFDAWRGAASAPVVFTTRQEWMETGRVKGSVFSNDI</sequence>
<evidence type="ECO:0000256" key="1">
    <source>
        <dbReference type="RuleBase" id="RU000487"/>
    </source>
</evidence>
<dbReference type="STRING" id="765915.A0A1Y2HFS6"/>
<reference evidence="3 4" key="1">
    <citation type="submission" date="2016-07" db="EMBL/GenBank/DDBJ databases">
        <title>Pervasive Adenine N6-methylation of Active Genes in Fungi.</title>
        <authorList>
            <consortium name="DOE Joint Genome Institute"/>
            <person name="Mondo S.J."/>
            <person name="Dannebaum R.O."/>
            <person name="Kuo R.C."/>
            <person name="Labutti K."/>
            <person name="Haridas S."/>
            <person name="Kuo A."/>
            <person name="Salamov A."/>
            <person name="Ahrendt S.R."/>
            <person name="Lipzen A."/>
            <person name="Sullivan W."/>
            <person name="Andreopoulos W.B."/>
            <person name="Clum A."/>
            <person name="Lindquist E."/>
            <person name="Daum C."/>
            <person name="Ramamoorthy G.K."/>
            <person name="Gryganskyi A."/>
            <person name="Culley D."/>
            <person name="Magnuson J.K."/>
            <person name="James T.Y."/>
            <person name="O'Malley M.A."/>
            <person name="Stajich J.E."/>
            <person name="Spatafora J.W."/>
            <person name="Visel A."/>
            <person name="Grigoriev I.V."/>
        </authorList>
    </citation>
    <scope>NUCLEOTIDE SEQUENCE [LARGE SCALE GENOMIC DNA]</scope>
    <source>
        <strain evidence="3 4">PL171</strain>
    </source>
</reference>
<comment type="similarity">
    <text evidence="1">Belongs to the actin family.</text>
</comment>
<comment type="caution">
    <text evidence="3">The sequence shown here is derived from an EMBL/GenBank/DDBJ whole genome shotgun (WGS) entry which is preliminary data.</text>
</comment>
<gene>
    <name evidence="3" type="ORF">BCR44DRAFT_1501325</name>
</gene>
<feature type="region of interest" description="Disordered" evidence="2">
    <location>
        <begin position="319"/>
        <end position="346"/>
    </location>
</feature>
<dbReference type="OrthoDB" id="7340501at2759"/>